<feature type="compositionally biased region" description="Polar residues" evidence="1">
    <location>
        <begin position="1"/>
        <end position="11"/>
    </location>
</feature>
<evidence type="ECO:0000313" key="2">
    <source>
        <dbReference type="EMBL" id="RHZ83856.1"/>
    </source>
</evidence>
<gene>
    <name evidence="2" type="ORF">Glove_87g105</name>
</gene>
<evidence type="ECO:0000313" key="3">
    <source>
        <dbReference type="Proteomes" id="UP000266861"/>
    </source>
</evidence>
<dbReference type="EMBL" id="PQFF01000083">
    <property type="protein sequence ID" value="RHZ83856.1"/>
    <property type="molecule type" value="Genomic_DNA"/>
</dbReference>
<proteinExistence type="predicted"/>
<reference evidence="2 3" key="1">
    <citation type="submission" date="2018-08" db="EMBL/GenBank/DDBJ databases">
        <title>Genome and evolution of the arbuscular mycorrhizal fungus Diversispora epigaea (formerly Glomus versiforme) and its bacterial endosymbionts.</title>
        <authorList>
            <person name="Sun X."/>
            <person name="Fei Z."/>
            <person name="Harrison M."/>
        </authorList>
    </citation>
    <scope>NUCLEOTIDE SEQUENCE [LARGE SCALE GENOMIC DNA]</scope>
    <source>
        <strain evidence="2 3">IT104</strain>
    </source>
</reference>
<comment type="caution">
    <text evidence="2">The sequence shown here is derived from an EMBL/GenBank/DDBJ whole genome shotgun (WGS) entry which is preliminary data.</text>
</comment>
<feature type="region of interest" description="Disordered" evidence="1">
    <location>
        <begin position="1"/>
        <end position="59"/>
    </location>
</feature>
<dbReference type="Proteomes" id="UP000266861">
    <property type="component" value="Unassembled WGS sequence"/>
</dbReference>
<organism evidence="2 3">
    <name type="scientific">Diversispora epigaea</name>
    <dbReference type="NCBI Taxonomy" id="1348612"/>
    <lineage>
        <taxon>Eukaryota</taxon>
        <taxon>Fungi</taxon>
        <taxon>Fungi incertae sedis</taxon>
        <taxon>Mucoromycota</taxon>
        <taxon>Glomeromycotina</taxon>
        <taxon>Glomeromycetes</taxon>
        <taxon>Diversisporales</taxon>
        <taxon>Diversisporaceae</taxon>
        <taxon>Diversispora</taxon>
    </lineage>
</organism>
<sequence length="110" mass="12386">MVALANNEQIYQQQQKQQQIAATAATTYSTRTPSTTSTSTTRTLSTTETQRKEINKVENILEPENDEIIRSNDADNPLKLLSSVAVSVREEQNCRPKRNLNEDLAISMFI</sequence>
<evidence type="ECO:0000256" key="1">
    <source>
        <dbReference type="SAM" id="MobiDB-lite"/>
    </source>
</evidence>
<keyword evidence="3" id="KW-1185">Reference proteome</keyword>
<dbReference type="AlphaFoldDB" id="A0A397JD40"/>
<name>A0A397JD40_9GLOM</name>
<protein>
    <submittedName>
        <fullName evidence="2">Uncharacterized protein</fullName>
    </submittedName>
</protein>
<accession>A0A397JD40</accession>
<feature type="compositionally biased region" description="Low complexity" evidence="1">
    <location>
        <begin position="12"/>
        <end position="48"/>
    </location>
</feature>